<dbReference type="PANTHER" id="PTHR42836">
    <property type="entry name" value="7-CARBOXY-7-DEAZAGUANINE SYNTHASE"/>
    <property type="match status" value="1"/>
</dbReference>
<dbReference type="SUPFAM" id="SSF102114">
    <property type="entry name" value="Radical SAM enzymes"/>
    <property type="match status" value="1"/>
</dbReference>
<comment type="subunit">
    <text evidence="8">Homodimer.</text>
</comment>
<comment type="pathway">
    <text evidence="8">Purine metabolism; 7-cyano-7-deazaguanine biosynthesis.</text>
</comment>
<comment type="cofactor">
    <cofactor evidence="8">
        <name>[4Fe-4S] cluster</name>
        <dbReference type="ChEBI" id="CHEBI:49883"/>
    </cofactor>
    <text evidence="8">Binds 1 [4Fe-4S] cluster. The cluster is coordinated with 3 cysteines and an exchangeable S-adenosyl-L-methionine.</text>
</comment>
<evidence type="ECO:0000256" key="6">
    <source>
        <dbReference type="ARBA" id="ARBA00023014"/>
    </source>
</evidence>
<dbReference type="PIRSF" id="PIRSF000370">
    <property type="entry name" value="QueE"/>
    <property type="match status" value="1"/>
</dbReference>
<keyword evidence="8" id="KW-0671">Queuosine biosynthesis</keyword>
<dbReference type="GO" id="GO:0000287">
    <property type="term" value="F:magnesium ion binding"/>
    <property type="evidence" value="ECO:0007669"/>
    <property type="project" value="UniProtKB-UniRule"/>
</dbReference>
<dbReference type="InterPro" id="IPR013785">
    <property type="entry name" value="Aldolase_TIM"/>
</dbReference>
<dbReference type="UniPathway" id="UPA00391"/>
<comment type="caution">
    <text evidence="8">Lacks conserved residue(s) required for the propagation of feature annotation.</text>
</comment>
<evidence type="ECO:0000256" key="5">
    <source>
        <dbReference type="ARBA" id="ARBA00023004"/>
    </source>
</evidence>
<comment type="function">
    <text evidence="8">Catalyzes the complex heterocyclic radical-mediated conversion of 6-carboxy-5,6,7,8-tetrahydropterin (CPH4) to 7-carboxy-7-deazaguanine (CDG), a step common to the biosynthetic pathways of all 7-deazapurine-containing compounds.</text>
</comment>
<evidence type="ECO:0000256" key="3">
    <source>
        <dbReference type="ARBA" id="ARBA00022723"/>
    </source>
</evidence>
<dbReference type="GO" id="GO:1904047">
    <property type="term" value="F:S-adenosyl-L-methionine binding"/>
    <property type="evidence" value="ECO:0007669"/>
    <property type="project" value="UniProtKB-UniRule"/>
</dbReference>
<reference evidence="10 11" key="1">
    <citation type="submission" date="2020-10" db="EMBL/GenBank/DDBJ databases">
        <title>Complete genome sequence of Paludibaculum fermentans P105T, a facultatively anaerobic acidobacterium capable of dissimilatory Fe(III) reduction.</title>
        <authorList>
            <person name="Dedysh S.N."/>
            <person name="Beletsky A.V."/>
            <person name="Kulichevskaya I.S."/>
            <person name="Mardanov A.V."/>
            <person name="Ravin N.V."/>
        </authorList>
    </citation>
    <scope>NUCLEOTIDE SEQUENCE [LARGE SCALE GENOMIC DNA]</scope>
    <source>
        <strain evidence="10 11">P105</strain>
    </source>
</reference>
<evidence type="ECO:0000256" key="7">
    <source>
        <dbReference type="ARBA" id="ARBA00023239"/>
    </source>
</evidence>
<dbReference type="EMBL" id="CP063849">
    <property type="protein sequence ID" value="QOY89634.1"/>
    <property type="molecule type" value="Genomic_DNA"/>
</dbReference>
<evidence type="ECO:0000256" key="2">
    <source>
        <dbReference type="ARBA" id="ARBA00022691"/>
    </source>
</evidence>
<keyword evidence="6 8" id="KW-0411">Iron-sulfur</keyword>
<evidence type="ECO:0000259" key="9">
    <source>
        <dbReference type="PROSITE" id="PS51918"/>
    </source>
</evidence>
<feature type="binding site" evidence="8">
    <location>
        <position position="38"/>
    </location>
    <ligand>
        <name>Mg(2+)</name>
        <dbReference type="ChEBI" id="CHEBI:18420"/>
    </ligand>
</feature>
<dbReference type="CDD" id="cd01335">
    <property type="entry name" value="Radical_SAM"/>
    <property type="match status" value="1"/>
</dbReference>
<accession>A0A7S7SLR5</accession>
<feature type="binding site" evidence="8">
    <location>
        <begin position="35"/>
        <end position="37"/>
    </location>
    <ligand>
        <name>S-adenosyl-L-methionine</name>
        <dbReference type="ChEBI" id="CHEBI:59789"/>
    </ligand>
</feature>
<keyword evidence="3 8" id="KW-0479">Metal-binding</keyword>
<feature type="binding site" evidence="8">
    <location>
        <position position="73"/>
    </location>
    <ligand>
        <name>S-adenosyl-L-methionine</name>
        <dbReference type="ChEBI" id="CHEBI:59789"/>
    </ligand>
</feature>
<dbReference type="GO" id="GO:0051539">
    <property type="term" value="F:4 iron, 4 sulfur cluster binding"/>
    <property type="evidence" value="ECO:0007669"/>
    <property type="project" value="UniProtKB-UniRule"/>
</dbReference>
<evidence type="ECO:0000313" key="11">
    <source>
        <dbReference type="Proteomes" id="UP000593892"/>
    </source>
</evidence>
<keyword evidence="5 8" id="KW-0408">Iron</keyword>
<dbReference type="KEGG" id="pfer:IRI77_06690"/>
<feature type="binding site" evidence="8">
    <location>
        <position position="33"/>
    </location>
    <ligand>
        <name>[4Fe-4S] cluster</name>
        <dbReference type="ChEBI" id="CHEBI:49883"/>
        <note>4Fe-4S-S-AdoMet</note>
    </ligand>
</feature>
<dbReference type="PANTHER" id="PTHR42836:SF1">
    <property type="entry name" value="7-CARBOXY-7-DEAZAGUANINE SYNTHASE"/>
    <property type="match status" value="1"/>
</dbReference>
<comment type="catalytic activity">
    <reaction evidence="8">
        <text>6-carboxy-5,6,7,8-tetrahydropterin + H(+) = 7-carboxy-7-carbaguanine + NH4(+)</text>
        <dbReference type="Rhea" id="RHEA:27974"/>
        <dbReference type="ChEBI" id="CHEBI:15378"/>
        <dbReference type="ChEBI" id="CHEBI:28938"/>
        <dbReference type="ChEBI" id="CHEBI:61032"/>
        <dbReference type="ChEBI" id="CHEBI:61036"/>
        <dbReference type="EC" id="4.3.99.3"/>
    </reaction>
</comment>
<feature type="binding site" evidence="8">
    <location>
        <position position="71"/>
    </location>
    <ligand>
        <name>substrate</name>
    </ligand>
</feature>
<sequence>MRVSEIFTTIQGEGILSGVPSLFLRVSGCNLRCTWCDTPYTSWQPEGEEADLDSLVRRVESEPGYRHVVITGGEPMLFAETVELTRQLRALGRHITIETAGTVWQPVECDLMSLSPKLANSTPWDREGGRYAVGHERLRYRPDVLRRLMADYDYQVKFVVAQPGDLEEIRKIVTEIDANPERILLMPEGVSADRLQERTEWLVEICKQNGYRFCPRLHVLIYGNRRGV</sequence>
<dbReference type="Pfam" id="PF04055">
    <property type="entry name" value="Radical_SAM"/>
    <property type="match status" value="1"/>
</dbReference>
<dbReference type="GO" id="GO:0008616">
    <property type="term" value="P:tRNA queuosine(34) biosynthetic process"/>
    <property type="evidence" value="ECO:0007669"/>
    <property type="project" value="UniProtKB-UniRule"/>
</dbReference>
<dbReference type="PROSITE" id="PS51918">
    <property type="entry name" value="RADICAL_SAM"/>
    <property type="match status" value="1"/>
</dbReference>
<keyword evidence="4 8" id="KW-0460">Magnesium</keyword>
<organism evidence="10 11">
    <name type="scientific">Paludibaculum fermentans</name>
    <dbReference type="NCBI Taxonomy" id="1473598"/>
    <lineage>
        <taxon>Bacteria</taxon>
        <taxon>Pseudomonadati</taxon>
        <taxon>Acidobacteriota</taxon>
        <taxon>Terriglobia</taxon>
        <taxon>Bryobacterales</taxon>
        <taxon>Bryobacteraceae</taxon>
        <taxon>Paludibaculum</taxon>
    </lineage>
</organism>
<keyword evidence="1 8" id="KW-0004">4Fe-4S</keyword>
<keyword evidence="11" id="KW-1185">Reference proteome</keyword>
<feature type="domain" description="Radical SAM core" evidence="9">
    <location>
        <begin position="16"/>
        <end position="212"/>
    </location>
</feature>
<dbReference type="AlphaFoldDB" id="A0A7S7SLR5"/>
<dbReference type="HAMAP" id="MF_00917">
    <property type="entry name" value="QueE"/>
    <property type="match status" value="1"/>
</dbReference>
<dbReference type="GO" id="GO:0016840">
    <property type="term" value="F:carbon-nitrogen lyase activity"/>
    <property type="evidence" value="ECO:0007669"/>
    <property type="project" value="UniProtKB-UniRule"/>
</dbReference>
<dbReference type="RefSeq" id="WP_194451296.1">
    <property type="nucleotide sequence ID" value="NZ_CP063849.1"/>
</dbReference>
<keyword evidence="7 8" id="KW-0456">Lyase</keyword>
<comment type="similarity">
    <text evidence="8">Belongs to the radical SAM superfamily. 7-carboxy-7-deazaguanine synthase family.</text>
</comment>
<feature type="binding site" evidence="8">
    <location>
        <position position="29"/>
    </location>
    <ligand>
        <name>[4Fe-4S] cluster</name>
        <dbReference type="ChEBI" id="CHEBI:49883"/>
        <note>4Fe-4S-S-AdoMet</note>
    </ligand>
</feature>
<evidence type="ECO:0000256" key="4">
    <source>
        <dbReference type="ARBA" id="ARBA00022842"/>
    </source>
</evidence>
<comment type="cofactor">
    <cofactor evidence="8">
        <name>S-adenosyl-L-methionine</name>
        <dbReference type="ChEBI" id="CHEBI:59789"/>
    </cofactor>
    <text evidence="8">Binds 1 S-adenosyl-L-methionine per subunit.</text>
</comment>
<proteinExistence type="inferred from homology"/>
<evidence type="ECO:0000313" key="10">
    <source>
        <dbReference type="EMBL" id="QOY89634.1"/>
    </source>
</evidence>
<evidence type="ECO:0000256" key="1">
    <source>
        <dbReference type="ARBA" id="ARBA00022485"/>
    </source>
</evidence>
<feature type="binding site" evidence="8">
    <location>
        <position position="25"/>
    </location>
    <ligand>
        <name>substrate</name>
    </ligand>
</feature>
<evidence type="ECO:0000256" key="8">
    <source>
        <dbReference type="HAMAP-Rule" id="MF_00917"/>
    </source>
</evidence>
<feature type="binding site" evidence="8">
    <location>
        <begin position="115"/>
        <end position="117"/>
    </location>
    <ligand>
        <name>S-adenosyl-L-methionine</name>
        <dbReference type="ChEBI" id="CHEBI:59789"/>
    </ligand>
</feature>
<dbReference type="InterPro" id="IPR007197">
    <property type="entry name" value="rSAM"/>
</dbReference>
<gene>
    <name evidence="8" type="primary">queE</name>
    <name evidence="10" type="ORF">IRI77_06690</name>
</gene>
<protein>
    <recommendedName>
        <fullName evidence="8">7-carboxy-7-deazaguanine synthase</fullName>
        <shortName evidence="8">CDG synthase</shortName>
        <ecNumber evidence="8">4.3.99.3</ecNumber>
    </recommendedName>
    <alternativeName>
        <fullName evidence="8">Queuosine biosynthesis protein QueE</fullName>
    </alternativeName>
</protein>
<name>A0A7S7SLR5_PALFE</name>
<dbReference type="EC" id="4.3.99.3" evidence="8"/>
<dbReference type="Proteomes" id="UP000593892">
    <property type="component" value="Chromosome"/>
</dbReference>
<dbReference type="Gene3D" id="3.20.20.70">
    <property type="entry name" value="Aldolase class I"/>
    <property type="match status" value="1"/>
</dbReference>
<dbReference type="InterPro" id="IPR024924">
    <property type="entry name" value="7-CO-7-deazaguanine_synth-like"/>
</dbReference>
<dbReference type="SFLD" id="SFLDS00029">
    <property type="entry name" value="Radical_SAM"/>
    <property type="match status" value="1"/>
</dbReference>
<comment type="cofactor">
    <cofactor evidence="8">
        <name>Mg(2+)</name>
        <dbReference type="ChEBI" id="CHEBI:18420"/>
    </cofactor>
</comment>
<keyword evidence="2 8" id="KW-0949">S-adenosyl-L-methionine</keyword>
<dbReference type="InterPro" id="IPR058240">
    <property type="entry name" value="rSAM_sf"/>
</dbReference>
<feature type="binding site" evidence="8">
    <location>
        <position position="36"/>
    </location>
    <ligand>
        <name>[4Fe-4S] cluster</name>
        <dbReference type="ChEBI" id="CHEBI:49883"/>
        <note>4Fe-4S-S-AdoMet</note>
    </ligand>
</feature>
<feature type="binding site" evidence="8">
    <location>
        <begin position="10"/>
        <end position="12"/>
    </location>
    <ligand>
        <name>substrate</name>
    </ligand>
</feature>